<dbReference type="AlphaFoldDB" id="A0A6P8WJS5"/>
<dbReference type="RefSeq" id="XP_034103901.1">
    <property type="nucleotide sequence ID" value="XM_034248010.2"/>
</dbReference>
<dbReference type="Pfam" id="PF00085">
    <property type="entry name" value="Thioredoxin"/>
    <property type="match status" value="1"/>
</dbReference>
<dbReference type="InterPro" id="IPR017937">
    <property type="entry name" value="Thioredoxin_CS"/>
</dbReference>
<dbReference type="SUPFAM" id="SSF52833">
    <property type="entry name" value="Thioredoxin-like"/>
    <property type="match status" value="1"/>
</dbReference>
<feature type="region of interest" description="Disordered" evidence="1">
    <location>
        <begin position="556"/>
        <end position="705"/>
    </location>
</feature>
<proteinExistence type="predicted"/>
<protein>
    <submittedName>
        <fullName evidence="5">Fibrous sheath CABYR-binding protein isoform X1</fullName>
    </submittedName>
</protein>
<dbReference type="GeneID" id="117567786"/>
<dbReference type="PANTHER" id="PTHR46135">
    <property type="entry name" value="NME/NM23 FAMILY MEMBER 8"/>
    <property type="match status" value="1"/>
</dbReference>
<dbReference type="OrthoDB" id="10263751at2759"/>
<feature type="compositionally biased region" description="Acidic residues" evidence="1">
    <location>
        <begin position="346"/>
        <end position="361"/>
    </location>
</feature>
<feature type="region of interest" description="Disordered" evidence="1">
    <location>
        <begin position="322"/>
        <end position="374"/>
    </location>
</feature>
<evidence type="ECO:0000259" key="3">
    <source>
        <dbReference type="Pfam" id="PF15928"/>
    </source>
</evidence>
<reference evidence="5" key="1">
    <citation type="submission" date="2025-08" db="UniProtKB">
        <authorList>
            <consortium name="RefSeq"/>
        </authorList>
    </citation>
    <scope>IDENTIFICATION</scope>
    <source>
        <strain evidence="5">15112-1751.03</strain>
        <tissue evidence="5">Whole Adult</tissue>
    </source>
</reference>
<dbReference type="Pfam" id="PF15928">
    <property type="entry name" value="DUF4746"/>
    <property type="match status" value="1"/>
</dbReference>
<dbReference type="InterPro" id="IPR051766">
    <property type="entry name" value="TXND_domain-containing"/>
</dbReference>
<gene>
    <name evidence="5" type="primary">LOC117567786</name>
</gene>
<dbReference type="Proteomes" id="UP000515160">
    <property type="component" value="Chromosome X"/>
</dbReference>
<dbReference type="InterPro" id="IPR013766">
    <property type="entry name" value="Thioredoxin_domain"/>
</dbReference>
<accession>A0A6P8WJS5</accession>
<feature type="compositionally biased region" description="Basic and acidic residues" evidence="1">
    <location>
        <begin position="322"/>
        <end position="345"/>
    </location>
</feature>
<organism evidence="4 5">
    <name type="scientific">Drosophila albomicans</name>
    <name type="common">Fruit fly</name>
    <dbReference type="NCBI Taxonomy" id="7291"/>
    <lineage>
        <taxon>Eukaryota</taxon>
        <taxon>Metazoa</taxon>
        <taxon>Ecdysozoa</taxon>
        <taxon>Arthropoda</taxon>
        <taxon>Hexapoda</taxon>
        <taxon>Insecta</taxon>
        <taxon>Pterygota</taxon>
        <taxon>Neoptera</taxon>
        <taxon>Endopterygota</taxon>
        <taxon>Diptera</taxon>
        <taxon>Brachycera</taxon>
        <taxon>Muscomorpha</taxon>
        <taxon>Ephydroidea</taxon>
        <taxon>Drosophilidae</taxon>
        <taxon>Drosophila</taxon>
    </lineage>
</organism>
<dbReference type="PANTHER" id="PTHR46135:SF3">
    <property type="entry name" value="NME_NM23 FAMILY MEMBER 8"/>
    <property type="match status" value="1"/>
</dbReference>
<dbReference type="CDD" id="cd02948">
    <property type="entry name" value="TRX_NDPK"/>
    <property type="match status" value="1"/>
</dbReference>
<name>A0A6P8WJS5_DROAB</name>
<dbReference type="InterPro" id="IPR031827">
    <property type="entry name" value="DUF4746"/>
</dbReference>
<dbReference type="Gene3D" id="3.40.30.10">
    <property type="entry name" value="Glutaredoxin"/>
    <property type="match status" value="1"/>
</dbReference>
<dbReference type="InterPro" id="IPR036249">
    <property type="entry name" value="Thioredoxin-like_sf"/>
</dbReference>
<feature type="compositionally biased region" description="Low complexity" evidence="1">
    <location>
        <begin position="668"/>
        <end position="705"/>
    </location>
</feature>
<keyword evidence="4" id="KW-1185">Reference proteome</keyword>
<evidence type="ECO:0000256" key="1">
    <source>
        <dbReference type="SAM" id="MobiDB-lite"/>
    </source>
</evidence>
<evidence type="ECO:0000313" key="5">
    <source>
        <dbReference type="RefSeq" id="XP_034103901.1"/>
    </source>
</evidence>
<feature type="domain" description="Thioredoxin" evidence="2">
    <location>
        <begin position="14"/>
        <end position="108"/>
    </location>
</feature>
<evidence type="ECO:0000313" key="4">
    <source>
        <dbReference type="Proteomes" id="UP000515160"/>
    </source>
</evidence>
<feature type="domain" description="DUF4746" evidence="3">
    <location>
        <begin position="233"/>
        <end position="555"/>
    </location>
</feature>
<dbReference type="PROSITE" id="PS00194">
    <property type="entry name" value="THIOREDOXIN_1"/>
    <property type="match status" value="1"/>
</dbReference>
<evidence type="ECO:0000259" key="2">
    <source>
        <dbReference type="Pfam" id="PF00085"/>
    </source>
</evidence>
<sequence>MARKGGAQQLQTEIKTDDELEKFLTRSGLLILEVYSEWCGPCLGLLGTLRRVKLEMGGDNLHLATCRADTITSLKRFYKKSEPTWLFVTNGRAVNLFLGADAPKLVDVIVKELEKASLNISRPTYNISDLQPIEAEALRIKTEALQKAERAEFEKKEKKRLDYLMRCTDVIMENLPDIGVTVFGPQVSRDMFKKLSEPAEHLKMQCKDRKYLEVSTADFDIVNFACKNPLSPDIIEQLNGKELLMCFWKIDESAGAITNVLAQYAHELTKERVAPPDDEINVPHPIPPIIAPLKIKFEVEVEDGEVWVEEVSSEEEARKAAEQRKLAEKKSVTQLHDETRGKDQDGAEDIDEEEGTEEEEVVQTAQPAAATMDFDIDMGLDVDAVVSEEEMVEEEEEPPKPLTRTKRVKIPPIWVANNRRTHAALILVFFRGQTGGFLPPDPPPEPPHIVMAFEANKRDDIMEVVDGVREDVPQYGFFTNDTPGEAKLITNSIYKYDELKDSTPNDRFVLKVNKVQSYTMLSLVQFEPTYCSNDVKVGRTDALKFFPEDYKVDEEIPADEKRTPKKKKKTPATVEPVEEPAGSRKPSLDQSKSAEVPAEAATEEAPKASEGQEPQAEAATAEGQPPTEAAAAVADPAAAAATEGEGEAAPVAGEAVAAEQPPPKEETPAAAEPAAEAPAADTAAPAAEEASTAAAPAPAEPVAAE</sequence>
<feature type="compositionally biased region" description="Low complexity" evidence="1">
    <location>
        <begin position="625"/>
        <end position="659"/>
    </location>
</feature>